<evidence type="ECO:0000313" key="2">
    <source>
        <dbReference type="Proteomes" id="UP000033140"/>
    </source>
</evidence>
<accession>A0A0E9NGD1</accession>
<proteinExistence type="predicted"/>
<reference evidence="1 2" key="1">
    <citation type="journal article" date="2011" name="J. Gen. Appl. Microbiol.">
        <title>Draft genome sequencing of the enigmatic yeast Saitoella complicata.</title>
        <authorList>
            <person name="Nishida H."/>
            <person name="Hamamoto M."/>
            <person name="Sugiyama J."/>
        </authorList>
    </citation>
    <scope>NUCLEOTIDE SEQUENCE [LARGE SCALE GENOMIC DNA]</scope>
    <source>
        <strain evidence="1 2">NRRL Y-17804</strain>
    </source>
</reference>
<gene>
    <name evidence="1" type="ORF">G7K_3089-t1</name>
</gene>
<dbReference type="EMBL" id="BACD03000018">
    <property type="protein sequence ID" value="GAO48927.1"/>
    <property type="molecule type" value="Genomic_DNA"/>
</dbReference>
<reference evidence="1 2" key="2">
    <citation type="journal article" date="2014" name="J. Gen. Appl. Microbiol.">
        <title>The early diverging ascomycetous budding yeast Saitoella complicata has three histone deacetylases belonging to the Clr6, Hos2, and Rpd3 lineages.</title>
        <authorList>
            <person name="Nishida H."/>
            <person name="Matsumoto T."/>
            <person name="Kondo S."/>
            <person name="Hamamoto M."/>
            <person name="Yoshikawa H."/>
        </authorList>
    </citation>
    <scope>NUCLEOTIDE SEQUENCE [LARGE SCALE GENOMIC DNA]</scope>
    <source>
        <strain evidence="1 2">NRRL Y-17804</strain>
    </source>
</reference>
<organism evidence="1 2">
    <name type="scientific">Saitoella complicata (strain BCRC 22490 / CBS 7301 / JCM 7358 / NBRC 10748 / NRRL Y-17804)</name>
    <dbReference type="NCBI Taxonomy" id="698492"/>
    <lineage>
        <taxon>Eukaryota</taxon>
        <taxon>Fungi</taxon>
        <taxon>Dikarya</taxon>
        <taxon>Ascomycota</taxon>
        <taxon>Taphrinomycotina</taxon>
        <taxon>Taphrinomycotina incertae sedis</taxon>
        <taxon>Saitoella</taxon>
    </lineage>
</organism>
<comment type="caution">
    <text evidence="1">The sequence shown here is derived from an EMBL/GenBank/DDBJ whole genome shotgun (WGS) entry which is preliminary data.</text>
</comment>
<reference evidence="1 2" key="3">
    <citation type="journal article" date="2015" name="Genome Announc.">
        <title>Draft Genome Sequence of the Archiascomycetous Yeast Saitoella complicata.</title>
        <authorList>
            <person name="Yamauchi K."/>
            <person name="Kondo S."/>
            <person name="Hamamoto M."/>
            <person name="Takahashi Y."/>
            <person name="Ogura Y."/>
            <person name="Hayashi T."/>
            <person name="Nishida H."/>
        </authorList>
    </citation>
    <scope>NUCLEOTIDE SEQUENCE [LARGE SCALE GENOMIC DNA]</scope>
    <source>
        <strain evidence="1 2">NRRL Y-17804</strain>
    </source>
</reference>
<name>A0A0E9NGD1_SAICN</name>
<keyword evidence="2" id="KW-1185">Reference proteome</keyword>
<dbReference type="Proteomes" id="UP000033140">
    <property type="component" value="Unassembled WGS sequence"/>
</dbReference>
<sequence length="254" mass="28377">MAQNGTLVGTMVPADASERRAIRLASSLRSEEHQVSKCRFTRLRISLVFKGRVMHDVQFTTVRTPYDLSVWVYANSCYNIMSFVKRPLRPAGDRVVADSYTGSARTLLRVHTYTRLLLQSASPTVKLLRAASKTVSRSPASPKNARTPALFLPHIMLSPKARLSHRRQTGLWLLLRLVVCLPSHRLDVPSYLLSEGPSAEGCPKLWLCDGRVRGSCTSVVDDEWSRPVGYIHTSLVLPRDCPGKVRNVWIAIVS</sequence>
<evidence type="ECO:0000313" key="1">
    <source>
        <dbReference type="EMBL" id="GAO48927.1"/>
    </source>
</evidence>
<dbReference type="AlphaFoldDB" id="A0A0E9NGD1"/>
<protein>
    <submittedName>
        <fullName evidence="1">Uncharacterized protein</fullName>
    </submittedName>
</protein>